<dbReference type="GO" id="GO:0004040">
    <property type="term" value="F:amidase activity"/>
    <property type="evidence" value="ECO:0007669"/>
    <property type="project" value="TreeGrafter"/>
</dbReference>
<dbReference type="InterPro" id="IPR023631">
    <property type="entry name" value="Amidase_dom"/>
</dbReference>
<comment type="caution">
    <text evidence="22">The sequence shown here is derived from an EMBL/GenBank/DDBJ whole genome shotgun (WGS) entry which is preliminary data.</text>
</comment>
<dbReference type="Gene3D" id="3.90.1300.10">
    <property type="entry name" value="Amidase signature (AS) domain"/>
    <property type="match status" value="1"/>
</dbReference>
<evidence type="ECO:0000313" key="23">
    <source>
        <dbReference type="Proteomes" id="UP001208570"/>
    </source>
</evidence>
<evidence type="ECO:0000256" key="10">
    <source>
        <dbReference type="ARBA" id="ARBA00048606"/>
    </source>
</evidence>
<comment type="catalytic activity">
    <reaction evidence="16">
        <text>N-(5Z,8Z,11Z,14Z)-eicosatetraenoyl-glycine + H2O = (5Z,8Z,11Z,14Z)-eicosatetraenoate + glycine</text>
        <dbReference type="Rhea" id="RHEA:64108"/>
        <dbReference type="ChEBI" id="CHEBI:15377"/>
        <dbReference type="ChEBI" id="CHEBI:32395"/>
        <dbReference type="ChEBI" id="CHEBI:57305"/>
        <dbReference type="ChEBI" id="CHEBI:59002"/>
    </reaction>
    <physiologicalReaction direction="left-to-right" evidence="16">
        <dbReference type="Rhea" id="RHEA:64109"/>
    </physiologicalReaction>
</comment>
<evidence type="ECO:0000256" key="15">
    <source>
        <dbReference type="ARBA" id="ARBA00052458"/>
    </source>
</evidence>
<evidence type="ECO:0000313" key="22">
    <source>
        <dbReference type="EMBL" id="KAK2151692.1"/>
    </source>
</evidence>
<evidence type="ECO:0000256" key="9">
    <source>
        <dbReference type="ARBA" id="ARBA00048052"/>
    </source>
</evidence>
<dbReference type="InterPro" id="IPR036928">
    <property type="entry name" value="AS_sf"/>
</dbReference>
<comment type="catalytic activity">
    <reaction evidence="13">
        <text>N-(9Z-hexadecenoyl) ethanolamine + H2O = (9Z)-hexadecenoate + ethanolamine</text>
        <dbReference type="Rhea" id="RHEA:35563"/>
        <dbReference type="ChEBI" id="CHEBI:15377"/>
        <dbReference type="ChEBI" id="CHEBI:32372"/>
        <dbReference type="ChEBI" id="CHEBI:57603"/>
        <dbReference type="ChEBI" id="CHEBI:71465"/>
    </reaction>
    <physiologicalReaction direction="left-to-right" evidence="13">
        <dbReference type="Rhea" id="RHEA:35564"/>
    </physiologicalReaction>
</comment>
<dbReference type="InterPro" id="IPR052096">
    <property type="entry name" value="Endocannabinoid_amidase"/>
</dbReference>
<feature type="binding site" evidence="19">
    <location>
        <position position="209"/>
    </location>
    <ligand>
        <name>substrate</name>
    </ligand>
</feature>
<evidence type="ECO:0000256" key="12">
    <source>
        <dbReference type="ARBA" id="ARBA00050992"/>
    </source>
</evidence>
<evidence type="ECO:0000259" key="21">
    <source>
        <dbReference type="Pfam" id="PF01425"/>
    </source>
</evidence>
<feature type="active site" description="Acyl-ester intermediate" evidence="18">
    <location>
        <position position="259"/>
    </location>
</feature>
<feature type="transmembrane region" description="Helical" evidence="20">
    <location>
        <begin position="25"/>
        <end position="50"/>
    </location>
</feature>
<dbReference type="GO" id="GO:0009062">
    <property type="term" value="P:fatty acid catabolic process"/>
    <property type="evidence" value="ECO:0007669"/>
    <property type="project" value="TreeGrafter"/>
</dbReference>
<keyword evidence="4" id="KW-0597">Phosphoprotein</keyword>
<evidence type="ECO:0000256" key="13">
    <source>
        <dbReference type="ARBA" id="ARBA00051346"/>
    </source>
</evidence>
<dbReference type="GO" id="GO:0017064">
    <property type="term" value="F:fatty acid amide hydrolase activity"/>
    <property type="evidence" value="ECO:0007669"/>
    <property type="project" value="UniProtKB-EC"/>
</dbReference>
<accession>A0AAD9JEI1</accession>
<name>A0AAD9JEI1_9ANNE</name>
<feature type="binding site" evidence="19">
    <location>
        <begin position="256"/>
        <end position="259"/>
    </location>
    <ligand>
        <name>substrate</name>
    </ligand>
</feature>
<evidence type="ECO:0000256" key="7">
    <source>
        <dbReference type="ARBA" id="ARBA00023098"/>
    </source>
</evidence>
<keyword evidence="6" id="KW-0442">Lipid degradation</keyword>
<feature type="active site" description="Charge relay system" evidence="18">
    <location>
        <position position="160"/>
    </location>
</feature>
<evidence type="ECO:0000256" key="2">
    <source>
        <dbReference type="ARBA" id="ARBA00009199"/>
    </source>
</evidence>
<dbReference type="SUPFAM" id="SSF75304">
    <property type="entry name" value="Amidase signature (AS) enzymes"/>
    <property type="match status" value="1"/>
</dbReference>
<keyword evidence="5" id="KW-0378">Hydrolase</keyword>
<reference evidence="22" key="1">
    <citation type="journal article" date="2023" name="Mol. Biol. Evol.">
        <title>Third-Generation Sequencing Reveals the Adaptive Role of the Epigenome in Three Deep-Sea Polychaetes.</title>
        <authorList>
            <person name="Perez M."/>
            <person name="Aroh O."/>
            <person name="Sun Y."/>
            <person name="Lan Y."/>
            <person name="Juniper S.K."/>
            <person name="Young C.R."/>
            <person name="Angers B."/>
            <person name="Qian P.Y."/>
        </authorList>
    </citation>
    <scope>NUCLEOTIDE SEQUENCE</scope>
    <source>
        <strain evidence="22">P08H-3</strain>
    </source>
</reference>
<gene>
    <name evidence="22" type="ORF">LSH36_354g01013</name>
</gene>
<evidence type="ECO:0000256" key="14">
    <source>
        <dbReference type="ARBA" id="ARBA00051454"/>
    </source>
</evidence>
<proteinExistence type="inferred from homology"/>
<dbReference type="EC" id="3.5.1.99" evidence="3"/>
<feature type="active site" description="Charge relay system" evidence="18">
    <location>
        <position position="235"/>
    </location>
</feature>
<dbReference type="PANTHER" id="PTHR45847:SF6">
    <property type="entry name" value="FATTY ACID AMIDE HYDROLASE"/>
    <property type="match status" value="1"/>
</dbReference>
<keyword evidence="20" id="KW-1133">Transmembrane helix</keyword>
<protein>
    <recommendedName>
        <fullName evidence="3">fatty acid amide hydrolase</fullName>
        <ecNumber evidence="3">3.5.1.99</ecNumber>
    </recommendedName>
    <alternativeName>
        <fullName evidence="17">Anandamide amidohydrolase 1</fullName>
    </alternativeName>
</protein>
<evidence type="ECO:0000256" key="8">
    <source>
        <dbReference type="ARBA" id="ARBA00047450"/>
    </source>
</evidence>
<keyword evidence="20" id="KW-0812">Transmembrane</keyword>
<dbReference type="FunFam" id="3.90.1300.10:FF:000001">
    <property type="entry name" value="Fatty-acid amide hydrolase 1"/>
    <property type="match status" value="1"/>
</dbReference>
<comment type="catalytic activity">
    <reaction evidence="14">
        <text>N-octadecanoyl ethanolamine + H2O = octadecanoate + ethanolamine</text>
        <dbReference type="Rhea" id="RHEA:63124"/>
        <dbReference type="ChEBI" id="CHEBI:15377"/>
        <dbReference type="ChEBI" id="CHEBI:25629"/>
        <dbReference type="ChEBI" id="CHEBI:57603"/>
        <dbReference type="ChEBI" id="CHEBI:85299"/>
    </reaction>
    <physiologicalReaction direction="left-to-right" evidence="14">
        <dbReference type="Rhea" id="RHEA:63125"/>
    </physiologicalReaction>
</comment>
<evidence type="ECO:0000256" key="4">
    <source>
        <dbReference type="ARBA" id="ARBA00022553"/>
    </source>
</evidence>
<comment type="catalytic activity">
    <reaction evidence="12">
        <text>N-(15Z-tetracosenoyl)-ethanolamine + H2O = (15Z)-tetracosenoate + ethanolamine</text>
        <dbReference type="Rhea" id="RHEA:63144"/>
        <dbReference type="ChEBI" id="CHEBI:15377"/>
        <dbReference type="ChEBI" id="CHEBI:32392"/>
        <dbReference type="ChEBI" id="CHEBI:57603"/>
        <dbReference type="ChEBI" id="CHEBI:146187"/>
    </reaction>
    <physiologicalReaction direction="left-to-right" evidence="12">
        <dbReference type="Rhea" id="RHEA:63145"/>
    </physiologicalReaction>
</comment>
<comment type="catalytic activity">
    <reaction evidence="9">
        <text>N-(9Z-octadecenoyl) ethanolamine + H2O = ethanolamine + (9Z)-octadecenoate</text>
        <dbReference type="Rhea" id="RHEA:45060"/>
        <dbReference type="ChEBI" id="CHEBI:15377"/>
        <dbReference type="ChEBI" id="CHEBI:30823"/>
        <dbReference type="ChEBI" id="CHEBI:57603"/>
        <dbReference type="ChEBI" id="CHEBI:71466"/>
    </reaction>
    <physiologicalReaction direction="left-to-right" evidence="9">
        <dbReference type="Rhea" id="RHEA:45061"/>
    </physiologicalReaction>
</comment>
<dbReference type="Proteomes" id="UP001208570">
    <property type="component" value="Unassembled WGS sequence"/>
</dbReference>
<dbReference type="Pfam" id="PF01425">
    <property type="entry name" value="Amidase"/>
    <property type="match status" value="1"/>
</dbReference>
<dbReference type="EMBL" id="JAODUP010000354">
    <property type="protein sequence ID" value="KAK2151692.1"/>
    <property type="molecule type" value="Genomic_DNA"/>
</dbReference>
<keyword evidence="7" id="KW-0443">Lipid metabolism</keyword>
<evidence type="ECO:0000256" key="16">
    <source>
        <dbReference type="ARBA" id="ARBA00052709"/>
    </source>
</evidence>
<comment type="similarity">
    <text evidence="2">Belongs to the amidase family.</text>
</comment>
<evidence type="ECO:0000256" key="18">
    <source>
        <dbReference type="PIRSR" id="PIRSR001221-1"/>
    </source>
</evidence>
<evidence type="ECO:0000256" key="5">
    <source>
        <dbReference type="ARBA" id="ARBA00022801"/>
    </source>
</evidence>
<evidence type="ECO:0000256" key="19">
    <source>
        <dbReference type="PIRSR" id="PIRSR001221-2"/>
    </source>
</evidence>
<keyword evidence="23" id="KW-1185">Reference proteome</keyword>
<evidence type="ECO:0000256" key="1">
    <source>
        <dbReference type="ARBA" id="ARBA00000208"/>
    </source>
</evidence>
<comment type="catalytic activity">
    <reaction evidence="15">
        <text>N-docosanoyl-ethanolamine + H2O = docosanoate + ethanolamine</text>
        <dbReference type="Rhea" id="RHEA:63128"/>
        <dbReference type="ChEBI" id="CHEBI:15377"/>
        <dbReference type="ChEBI" id="CHEBI:23858"/>
        <dbReference type="ChEBI" id="CHEBI:57603"/>
        <dbReference type="ChEBI" id="CHEBI:146186"/>
    </reaction>
    <physiologicalReaction direction="left-to-right" evidence="15">
        <dbReference type="Rhea" id="RHEA:63129"/>
    </physiologicalReaction>
</comment>
<dbReference type="AlphaFoldDB" id="A0AAD9JEI1"/>
<organism evidence="22 23">
    <name type="scientific">Paralvinella palmiformis</name>
    <dbReference type="NCBI Taxonomy" id="53620"/>
    <lineage>
        <taxon>Eukaryota</taxon>
        <taxon>Metazoa</taxon>
        <taxon>Spiralia</taxon>
        <taxon>Lophotrochozoa</taxon>
        <taxon>Annelida</taxon>
        <taxon>Polychaeta</taxon>
        <taxon>Sedentaria</taxon>
        <taxon>Canalipalpata</taxon>
        <taxon>Terebellida</taxon>
        <taxon>Terebelliformia</taxon>
        <taxon>Alvinellidae</taxon>
        <taxon>Paralvinella</taxon>
    </lineage>
</organism>
<evidence type="ECO:0000256" key="20">
    <source>
        <dbReference type="SAM" id="Phobius"/>
    </source>
</evidence>
<evidence type="ECO:0000256" key="11">
    <source>
        <dbReference type="ARBA" id="ARBA00050294"/>
    </source>
</evidence>
<comment type="catalytic activity">
    <reaction evidence="1">
        <text>(9Z)-octadecenamide + H2O = (9Z)-octadecenoate + NH4(+)</text>
        <dbReference type="Rhea" id="RHEA:26506"/>
        <dbReference type="ChEBI" id="CHEBI:15377"/>
        <dbReference type="ChEBI" id="CHEBI:28938"/>
        <dbReference type="ChEBI" id="CHEBI:30823"/>
        <dbReference type="ChEBI" id="CHEBI:116314"/>
        <dbReference type="EC" id="3.5.1.99"/>
    </reaction>
    <physiologicalReaction direction="left-to-right" evidence="1">
        <dbReference type="Rhea" id="RHEA:26507"/>
    </physiologicalReaction>
</comment>
<comment type="catalytic activity">
    <reaction evidence="10">
        <text>N-(5Z,8Z,11Z,14Z-eicosatetraenoyl)-ethanolamine + H2O = ethanolamine + (5Z,8Z,11Z,14Z)-eicosatetraenoate</text>
        <dbReference type="Rhea" id="RHEA:26136"/>
        <dbReference type="ChEBI" id="CHEBI:2700"/>
        <dbReference type="ChEBI" id="CHEBI:15377"/>
        <dbReference type="ChEBI" id="CHEBI:32395"/>
        <dbReference type="ChEBI" id="CHEBI:57603"/>
        <dbReference type="EC" id="3.5.1.99"/>
    </reaction>
    <physiologicalReaction direction="left-to-right" evidence="10">
        <dbReference type="Rhea" id="RHEA:26137"/>
    </physiologicalReaction>
</comment>
<sequence>MWLLQRVIPNDLLIWLAHPLQNANNFTYCAIGLATVLGGGIFSTLIRYVLVKRELAQKRKEKLSKCQNALKQLESDVLGTLSSSEREKIIKLDLSQLIIKLQAEEITPSQVLSAYQSKAIEVNKQLNCLVEPITEASEQAKAVEQLPEKGPLYGVPISLKDNYSLKGYDCTLGCARFVNLPYSKDAVIVQVLKKQGAIPFVKTNVPQTMISWETTNPMFGMTRNPYDTTRGVGGSSGGETALIAGGGSILGFGSDVGGSIRIPANMCGVYGLKPTDMRISNKGMAPILKGQTCVCSSYGPLGKDVDSLVIAMKAMCVPEMSLLDPTIPYKPFNMEVFESKRKLKIGFYLQDGFFHAVPAMERAVLEAKQILESRGHEVMEWNYPNIGLKGMLTFVISLSGDGGEELFELVHGDAVDSSLKNTIRLLSIPKFVRKFLGFVLNFIEFKESVTNDWIDKGLDAVICPGFACPALPLNTALLATGSVSYTSLYNVLNYPTGSLPVTKVISEDNEKMKNYPVKDLWHRAVKKFMRGSEGLPVNVQVAALPWQEELVLRIMKEIQTDLKK</sequence>
<feature type="binding site" evidence="19">
    <location>
        <position position="235"/>
    </location>
    <ligand>
        <name>substrate</name>
    </ligand>
</feature>
<keyword evidence="20" id="KW-0472">Membrane</keyword>
<feature type="domain" description="Amidase" evidence="21">
    <location>
        <begin position="111"/>
        <end position="552"/>
    </location>
</feature>
<comment type="catalytic activity">
    <reaction evidence="11">
        <text>N-(5Z,8Z,11Z,14Z-eicosatetraenoyl)-L-serine + H2O = (5Z,8Z,11Z,14Z)-eicosatetraenoate + L-serine</text>
        <dbReference type="Rhea" id="RHEA:64116"/>
        <dbReference type="ChEBI" id="CHEBI:15377"/>
        <dbReference type="ChEBI" id="CHEBI:32395"/>
        <dbReference type="ChEBI" id="CHEBI:33384"/>
        <dbReference type="ChEBI" id="CHEBI:149697"/>
    </reaction>
    <physiologicalReaction direction="left-to-right" evidence="11">
        <dbReference type="Rhea" id="RHEA:64117"/>
    </physiologicalReaction>
</comment>
<evidence type="ECO:0000256" key="17">
    <source>
        <dbReference type="ARBA" id="ARBA00077216"/>
    </source>
</evidence>
<evidence type="ECO:0000256" key="3">
    <source>
        <dbReference type="ARBA" id="ARBA00012112"/>
    </source>
</evidence>
<dbReference type="PANTHER" id="PTHR45847">
    <property type="entry name" value="FATTY ACID AMIDE HYDROLASE"/>
    <property type="match status" value="1"/>
</dbReference>
<comment type="catalytic activity">
    <reaction evidence="8">
        <text>(9Z)-octadecenoate + glycine = N-(9Z-octadecenoyl)glycine + H2O</text>
        <dbReference type="Rhea" id="RHEA:51316"/>
        <dbReference type="ChEBI" id="CHEBI:15377"/>
        <dbReference type="ChEBI" id="CHEBI:30823"/>
        <dbReference type="ChEBI" id="CHEBI:57305"/>
        <dbReference type="ChEBI" id="CHEBI:133992"/>
    </reaction>
    <physiologicalReaction direction="right-to-left" evidence="8">
        <dbReference type="Rhea" id="RHEA:51318"/>
    </physiologicalReaction>
</comment>
<evidence type="ECO:0000256" key="6">
    <source>
        <dbReference type="ARBA" id="ARBA00022963"/>
    </source>
</evidence>
<dbReference type="PIRSF" id="PIRSF001221">
    <property type="entry name" value="Amidase_fungi"/>
    <property type="match status" value="1"/>
</dbReference>